<proteinExistence type="predicted"/>
<evidence type="ECO:0000313" key="3">
    <source>
        <dbReference type="Proteomes" id="UP000604046"/>
    </source>
</evidence>
<organism evidence="2 3">
    <name type="scientific">Symbiodinium natans</name>
    <dbReference type="NCBI Taxonomy" id="878477"/>
    <lineage>
        <taxon>Eukaryota</taxon>
        <taxon>Sar</taxon>
        <taxon>Alveolata</taxon>
        <taxon>Dinophyceae</taxon>
        <taxon>Suessiales</taxon>
        <taxon>Symbiodiniaceae</taxon>
        <taxon>Symbiodinium</taxon>
    </lineage>
</organism>
<reference evidence="2" key="1">
    <citation type="submission" date="2021-02" db="EMBL/GenBank/DDBJ databases">
        <authorList>
            <person name="Dougan E. K."/>
            <person name="Rhodes N."/>
            <person name="Thang M."/>
            <person name="Chan C."/>
        </authorList>
    </citation>
    <scope>NUCLEOTIDE SEQUENCE</scope>
</reference>
<evidence type="ECO:0000313" key="2">
    <source>
        <dbReference type="EMBL" id="CAE7483320.1"/>
    </source>
</evidence>
<accession>A0A812SNP3</accession>
<dbReference type="Proteomes" id="UP000604046">
    <property type="component" value="Unassembled WGS sequence"/>
</dbReference>
<dbReference type="EMBL" id="CAJNDS010002456">
    <property type="protein sequence ID" value="CAE7483320.1"/>
    <property type="molecule type" value="Genomic_DNA"/>
</dbReference>
<dbReference type="AlphaFoldDB" id="A0A812SNP3"/>
<evidence type="ECO:0000256" key="1">
    <source>
        <dbReference type="SAM" id="MobiDB-lite"/>
    </source>
</evidence>
<feature type="compositionally biased region" description="Basic and acidic residues" evidence="1">
    <location>
        <begin position="27"/>
        <end position="36"/>
    </location>
</feature>
<name>A0A812SNP3_9DINO</name>
<protein>
    <submittedName>
        <fullName evidence="2">Uncharacterized protein</fullName>
    </submittedName>
</protein>
<keyword evidence="3" id="KW-1185">Reference proteome</keyword>
<comment type="caution">
    <text evidence="2">The sequence shown here is derived from an EMBL/GenBank/DDBJ whole genome shotgun (WGS) entry which is preliminary data.</text>
</comment>
<sequence length="149" mass="16991">MIDFDTAGTPWGWRRSFALNALAVKQENPEFDRSSSAEEAAEDEPGQDQEASNLRAEAERRCREELQERLKAEEEELKRRQTLPERTPVVVPARIQVPTLRLSDVERRARAELQARLKAEERQIAEERLQARPAVRCGTVKRNSAVGAN</sequence>
<gene>
    <name evidence="2" type="ORF">SNAT2548_LOCUS27130</name>
</gene>
<feature type="region of interest" description="Disordered" evidence="1">
    <location>
        <begin position="27"/>
        <end position="60"/>
    </location>
</feature>